<protein>
    <submittedName>
        <fullName evidence="2">Formyl transferase</fullName>
    </submittedName>
</protein>
<keyword evidence="3" id="KW-1185">Reference proteome</keyword>
<dbReference type="Gene3D" id="2.115.10.20">
    <property type="entry name" value="Glycosyl hydrolase domain, family 43"/>
    <property type="match status" value="1"/>
</dbReference>
<dbReference type="Proteomes" id="UP001165667">
    <property type="component" value="Unassembled WGS sequence"/>
</dbReference>
<evidence type="ECO:0000313" key="2">
    <source>
        <dbReference type="EMBL" id="MCW6508478.1"/>
    </source>
</evidence>
<dbReference type="Pfam" id="PF24793">
    <property type="entry name" value="GINT1_N"/>
    <property type="match status" value="1"/>
</dbReference>
<sequence length="500" mass="54731">MLLSVRLDVETVRLWHIQLLERLSHRPGLQILVEPALGRPVPPGIGRLLRLEQALHGLSGTGLLSPVPRARLDAFEQQGAATSDLILDLCGGSDDTRGRVWRLLYDGAPGEAGLLNAILRTGSPVAEIREGEAVVAAGRLGTERQGVLLATCEDALARTITLIEGAIAGATLRLPEWDRAGSGETPRLSNPDLAWIAARSLSWRAIRRLHRVLYQAPHWRVGWRRVVGPDLLDLRRHPEEGWRDLPDDRLRFYADPFPIVRNGQLTLFVEEYPHATGKGIISAVAFGPDGPLGVPEPVLELPYHLSYPFVFEQDGEVWMVPESCAAGTIDLFRATRFPGGWVKDRTLVWGVTASDATLHEVAGRWWLFATVKDGGSYSDALHLWSAPDFGGPFTPHAGNPVLIDSASARPAGRMVERAGVLYRPVQDCRASYGAALGLARVTRLDDQGFDQSVETVLTAGPKWPGRRLHTLNSAGGFEFIDGSGRARRPLWPRRSLVTSG</sequence>
<dbReference type="EMBL" id="JAMOIM010000006">
    <property type="protein sequence ID" value="MCW6508478.1"/>
    <property type="molecule type" value="Genomic_DNA"/>
</dbReference>
<evidence type="ECO:0000313" key="3">
    <source>
        <dbReference type="Proteomes" id="UP001165667"/>
    </source>
</evidence>
<dbReference type="InterPro" id="IPR023296">
    <property type="entry name" value="Glyco_hydro_beta-prop_sf"/>
</dbReference>
<comment type="caution">
    <text evidence="2">The sequence shown here is derived from an EMBL/GenBank/DDBJ whole genome shotgun (WGS) entry which is preliminary data.</text>
</comment>
<reference evidence="2" key="1">
    <citation type="submission" date="2022-05" db="EMBL/GenBank/DDBJ databases">
        <authorList>
            <person name="Pankratov T."/>
        </authorList>
    </citation>
    <scope>NUCLEOTIDE SEQUENCE</scope>
    <source>
        <strain evidence="2">BP6-180914</strain>
    </source>
</reference>
<dbReference type="SUPFAM" id="SSF75005">
    <property type="entry name" value="Arabinanase/levansucrase/invertase"/>
    <property type="match status" value="1"/>
</dbReference>
<dbReference type="InterPro" id="IPR056442">
    <property type="entry name" value="GINT1_N"/>
</dbReference>
<organism evidence="2 3">
    <name type="scientific">Lichenifustis flavocetrariae</name>
    <dbReference type="NCBI Taxonomy" id="2949735"/>
    <lineage>
        <taxon>Bacteria</taxon>
        <taxon>Pseudomonadati</taxon>
        <taxon>Pseudomonadota</taxon>
        <taxon>Alphaproteobacteria</taxon>
        <taxon>Hyphomicrobiales</taxon>
        <taxon>Lichenihabitantaceae</taxon>
        <taxon>Lichenifustis</taxon>
    </lineage>
</organism>
<accession>A0AA42CID7</accession>
<evidence type="ECO:0000259" key="1">
    <source>
        <dbReference type="Pfam" id="PF24793"/>
    </source>
</evidence>
<feature type="domain" description="Glucosamine inositolphosphorylceramide transferase 1 N-terminal" evidence="1">
    <location>
        <begin position="251"/>
        <end position="472"/>
    </location>
</feature>
<gene>
    <name evidence="2" type="ORF">M8523_10660</name>
</gene>
<name>A0AA42CID7_9HYPH</name>
<proteinExistence type="predicted"/>
<dbReference type="GO" id="GO:0016740">
    <property type="term" value="F:transferase activity"/>
    <property type="evidence" value="ECO:0007669"/>
    <property type="project" value="UniProtKB-KW"/>
</dbReference>
<keyword evidence="2" id="KW-0808">Transferase</keyword>
<dbReference type="AlphaFoldDB" id="A0AA42CID7"/>